<comment type="caution">
    <text evidence="3">The sequence shown here is derived from an EMBL/GenBank/DDBJ whole genome shotgun (WGS) entry which is preliminary data.</text>
</comment>
<dbReference type="EMBL" id="WNYA01013261">
    <property type="protein sequence ID" value="KAG8539733.1"/>
    <property type="molecule type" value="Genomic_DNA"/>
</dbReference>
<keyword evidence="2" id="KW-0472">Membrane</keyword>
<sequence>MVPKTSVSADSIGPMIGIIALVILVVALIALFLVYRHWQKDKESRNLAVAYTSTRPPSSVYEVPDVPPSYMHYYTNPSYHTLSQCAPNPPPVPSNQDRPGSKKMNPHFPNAMNAERERMSCYSPDYNATLPADWKHQAPPKGRHGIDRSYSVGVYYNKGNDYVKDSALSISNSSMNSENPYATIKDLPMLMSRASEGNYMEMKSPVHREMSYAEIGLFDEDAMYQVDSQEQDSFIRGAAAASTSSPRNSVQTNHYDSPKNSHIPSHYDMPPVRHPPSPGAKRKAR</sequence>
<dbReference type="GO" id="GO:0016020">
    <property type="term" value="C:membrane"/>
    <property type="evidence" value="ECO:0007669"/>
    <property type="project" value="TreeGrafter"/>
</dbReference>
<protein>
    <submittedName>
        <fullName evidence="3">Uncharacterized protein</fullName>
    </submittedName>
</protein>
<dbReference type="PANTHER" id="PTHR24052:SF12">
    <property type="entry name" value="PLATELET ENDOTHELIAL AGGREGATION RECEPTOR 1"/>
    <property type="match status" value="1"/>
</dbReference>
<dbReference type="PANTHER" id="PTHR24052">
    <property type="entry name" value="DELTA-RELATED"/>
    <property type="match status" value="1"/>
</dbReference>
<accession>A0AAV6YUK4</accession>
<keyword evidence="2" id="KW-0812">Transmembrane</keyword>
<evidence type="ECO:0000256" key="2">
    <source>
        <dbReference type="SAM" id="Phobius"/>
    </source>
</evidence>
<reference evidence="3" key="1">
    <citation type="thesis" date="2020" institute="ProQuest LLC" country="789 East Eisenhower Parkway, Ann Arbor, MI, USA">
        <title>Comparative Genomics and Chromosome Evolution.</title>
        <authorList>
            <person name="Mudd A.B."/>
        </authorList>
    </citation>
    <scope>NUCLEOTIDE SEQUENCE</scope>
    <source>
        <strain evidence="3">237g6f4</strain>
        <tissue evidence="3">Blood</tissue>
    </source>
</reference>
<feature type="region of interest" description="Disordered" evidence="1">
    <location>
        <begin position="86"/>
        <end position="106"/>
    </location>
</feature>
<dbReference type="Proteomes" id="UP000824782">
    <property type="component" value="Unassembled WGS sequence"/>
</dbReference>
<feature type="region of interest" description="Disordered" evidence="1">
    <location>
        <begin position="238"/>
        <end position="285"/>
    </location>
</feature>
<name>A0AAV6YUK4_ENGPU</name>
<dbReference type="InterPro" id="IPR052485">
    <property type="entry name" value="MEGF_diff_regulators"/>
</dbReference>
<evidence type="ECO:0000256" key="1">
    <source>
        <dbReference type="SAM" id="MobiDB-lite"/>
    </source>
</evidence>
<keyword evidence="2" id="KW-1133">Transmembrane helix</keyword>
<evidence type="ECO:0000313" key="3">
    <source>
        <dbReference type="EMBL" id="KAG8539733.1"/>
    </source>
</evidence>
<evidence type="ECO:0000313" key="4">
    <source>
        <dbReference type="Proteomes" id="UP000824782"/>
    </source>
</evidence>
<proteinExistence type="predicted"/>
<dbReference type="AlphaFoldDB" id="A0AAV6YUK4"/>
<feature type="compositionally biased region" description="Polar residues" evidence="1">
    <location>
        <begin position="241"/>
        <end position="263"/>
    </location>
</feature>
<keyword evidence="4" id="KW-1185">Reference proteome</keyword>
<organism evidence="3 4">
    <name type="scientific">Engystomops pustulosus</name>
    <name type="common">Tungara frog</name>
    <name type="synonym">Physalaemus pustulosus</name>
    <dbReference type="NCBI Taxonomy" id="76066"/>
    <lineage>
        <taxon>Eukaryota</taxon>
        <taxon>Metazoa</taxon>
        <taxon>Chordata</taxon>
        <taxon>Craniata</taxon>
        <taxon>Vertebrata</taxon>
        <taxon>Euteleostomi</taxon>
        <taxon>Amphibia</taxon>
        <taxon>Batrachia</taxon>
        <taxon>Anura</taxon>
        <taxon>Neobatrachia</taxon>
        <taxon>Hyloidea</taxon>
        <taxon>Leptodactylidae</taxon>
        <taxon>Leiuperinae</taxon>
        <taxon>Engystomops</taxon>
    </lineage>
</organism>
<feature type="transmembrane region" description="Helical" evidence="2">
    <location>
        <begin position="12"/>
        <end position="35"/>
    </location>
</feature>
<gene>
    <name evidence="3" type="ORF">GDO81_020451</name>
</gene>